<reference evidence="1 2" key="1">
    <citation type="submission" date="2019-07" db="EMBL/GenBank/DDBJ databases">
        <title>Genomic Encyclopedia of Archaeal and Bacterial Type Strains, Phase II (KMG-II): from individual species to whole genera.</title>
        <authorList>
            <person name="Goeker M."/>
        </authorList>
    </citation>
    <scope>NUCLEOTIDE SEQUENCE [LARGE SCALE GENOMIC DNA]</scope>
    <source>
        <strain evidence="1 2">ATCC BAA-252</strain>
    </source>
</reference>
<accession>A0A562T8E8</accession>
<dbReference type="EMBL" id="VLLF01000003">
    <property type="protein sequence ID" value="TWI89488.1"/>
    <property type="molecule type" value="Genomic_DNA"/>
</dbReference>
<evidence type="ECO:0000313" key="1">
    <source>
        <dbReference type="EMBL" id="TWI89488.1"/>
    </source>
</evidence>
<sequence length="592" mass="65362">MPSSLTIVTSLADAERVLEQGPSDSAALCFSPDGSEFLKSRGHATIDVEDLCSSFTHARNLITATRMLQQMEQRLLRAHWHPADTESVRMFVFNMLPSLLLVRSALKNAPAGQFTVFTPGTWVSCETIEAALKHLAPSCAAGFDALLPEQDHSKLNARLALLLNRLILKAVGNRPKVLQLDRPTPFTSRVSQQIAAGKHRAAILSSGHPGHNMLATLRRGLRALVNTRGKADAKQPIRIFRTSFERIGEACPVLPAPLVDDETLDEILSETVTRYLPRLLKDGAAGEQLAKCVAPNALVLDHLIQPSVIRAQRDLTQKGVATVMINHGTDTAQTMRISSLGAAFWARHGRVNAPGMSDLFCKSPLTAPLAPQVLENAPAVHAITVGRLYQRRSDESAPFEIVMAGNFRIVEEHIPWVTELPGEFLRGIIAFAEALAQIPDMRLVIKMKAKKTGVPLERLSALFKEPRFEGRVLIDTDTPLSAYFETMDLLVGNNSATLQEALNNRIPVFLNTWRRHYTHFPACFDPPSPDARSAAYAVKKPDELVSMLRAIKEVHNTPLTDSELDGLVWTQDQLEQSDRFLRNFLDRAAQAH</sequence>
<comment type="caution">
    <text evidence="1">The sequence shown here is derived from an EMBL/GenBank/DDBJ whole genome shotgun (WGS) entry which is preliminary data.</text>
</comment>
<name>A0A562T8E8_9HYPH</name>
<evidence type="ECO:0000313" key="2">
    <source>
        <dbReference type="Proteomes" id="UP000320593"/>
    </source>
</evidence>
<dbReference type="AlphaFoldDB" id="A0A562T8E8"/>
<organism evidence="1 2">
    <name type="scientific">Roseibium hamelinense</name>
    <dbReference type="NCBI Taxonomy" id="150831"/>
    <lineage>
        <taxon>Bacteria</taxon>
        <taxon>Pseudomonadati</taxon>
        <taxon>Pseudomonadota</taxon>
        <taxon>Alphaproteobacteria</taxon>
        <taxon>Hyphomicrobiales</taxon>
        <taxon>Stappiaceae</taxon>
        <taxon>Roseibium</taxon>
    </lineage>
</organism>
<proteinExistence type="predicted"/>
<dbReference type="Proteomes" id="UP000320593">
    <property type="component" value="Unassembled WGS sequence"/>
</dbReference>
<keyword evidence="2" id="KW-1185">Reference proteome</keyword>
<protein>
    <submittedName>
        <fullName evidence="1">Uncharacterized protein</fullName>
    </submittedName>
</protein>
<gene>
    <name evidence="1" type="ORF">JM93_01691</name>
</gene>
<dbReference type="RefSeq" id="WP_145342149.1">
    <property type="nucleotide sequence ID" value="NZ_SMLY01000063.1"/>
</dbReference>
<dbReference type="OrthoDB" id="7832604at2"/>